<sequence>MSIEFTATARRLGIYSAVATAVLLVAYASTLVLGLAMLESPDQPIRDPMFSILEILIIAMMPAMVALMVAVHAWAPRPSKSLSLISVVFMGLLAGLTCSLHFVILTLSRQPIFAAQPWLPLFMSFNWPSVVYALDILGWDVFFAFSMLFAAPVFNGTRLATWVRVTMFASGALALAGLIGVVLGNMQVRNIGIVGYVGVFLVVCVLLATLFCRTLPGVSDANESVGWGRREA</sequence>
<reference evidence="2" key="1">
    <citation type="submission" date="2021-05" db="EMBL/GenBank/DDBJ databases">
        <title>Energy efficiency and biological interactions define the core microbiome of deep oligotrophic groundwater.</title>
        <authorList>
            <person name="Mehrshad M."/>
            <person name="Lopez-Fernandez M."/>
            <person name="Bell E."/>
            <person name="Bernier-Latmani R."/>
            <person name="Bertilsson S."/>
            <person name="Dopson M."/>
        </authorList>
    </citation>
    <scope>NUCLEOTIDE SEQUENCE</scope>
    <source>
        <strain evidence="2">Modern_marine.mb.64</strain>
    </source>
</reference>
<evidence type="ECO:0000313" key="2">
    <source>
        <dbReference type="EMBL" id="MBU2689361.1"/>
    </source>
</evidence>
<feature type="transmembrane region" description="Helical" evidence="1">
    <location>
        <begin position="12"/>
        <end position="38"/>
    </location>
</feature>
<gene>
    <name evidence="2" type="ORF">KJ970_00410</name>
</gene>
<keyword evidence="1" id="KW-1133">Transmembrane helix</keyword>
<keyword evidence="1" id="KW-0812">Transmembrane</keyword>
<feature type="transmembrane region" description="Helical" evidence="1">
    <location>
        <begin position="162"/>
        <end position="184"/>
    </location>
</feature>
<accession>A0A948RRP4</accession>
<feature type="transmembrane region" description="Helical" evidence="1">
    <location>
        <begin position="50"/>
        <end position="75"/>
    </location>
</feature>
<evidence type="ECO:0000256" key="1">
    <source>
        <dbReference type="SAM" id="Phobius"/>
    </source>
</evidence>
<keyword evidence="1" id="KW-0472">Membrane</keyword>
<dbReference type="AlphaFoldDB" id="A0A948RRP4"/>
<proteinExistence type="predicted"/>
<evidence type="ECO:0000313" key="3">
    <source>
        <dbReference type="Proteomes" id="UP000777784"/>
    </source>
</evidence>
<organism evidence="2 3">
    <name type="scientific">Eiseniibacteriota bacterium</name>
    <dbReference type="NCBI Taxonomy" id="2212470"/>
    <lineage>
        <taxon>Bacteria</taxon>
        <taxon>Candidatus Eiseniibacteriota</taxon>
    </lineage>
</organism>
<dbReference type="EMBL" id="JAHJDP010000004">
    <property type="protein sequence ID" value="MBU2689361.1"/>
    <property type="molecule type" value="Genomic_DNA"/>
</dbReference>
<protein>
    <submittedName>
        <fullName evidence="2">Uncharacterized protein</fullName>
    </submittedName>
</protein>
<comment type="caution">
    <text evidence="2">The sequence shown here is derived from an EMBL/GenBank/DDBJ whole genome shotgun (WGS) entry which is preliminary data.</text>
</comment>
<feature type="transmembrane region" description="Helical" evidence="1">
    <location>
        <begin position="190"/>
        <end position="212"/>
    </location>
</feature>
<name>A0A948RRP4_UNCEI</name>
<feature type="transmembrane region" description="Helical" evidence="1">
    <location>
        <begin position="82"/>
        <end position="107"/>
    </location>
</feature>
<feature type="transmembrane region" description="Helical" evidence="1">
    <location>
        <begin position="127"/>
        <end position="150"/>
    </location>
</feature>
<dbReference type="Proteomes" id="UP000777784">
    <property type="component" value="Unassembled WGS sequence"/>
</dbReference>